<accession>A0A164SJW6</accession>
<dbReference type="InterPro" id="IPR006578">
    <property type="entry name" value="MADF-dom"/>
</dbReference>
<dbReference type="Pfam" id="PF10545">
    <property type="entry name" value="MADF_DNA_bdg"/>
    <property type="match status" value="1"/>
</dbReference>
<feature type="region of interest" description="Disordered" evidence="1">
    <location>
        <begin position="165"/>
        <end position="190"/>
    </location>
</feature>
<evidence type="ECO:0000259" key="2">
    <source>
        <dbReference type="Pfam" id="PF10545"/>
    </source>
</evidence>
<dbReference type="Proteomes" id="UP000076858">
    <property type="component" value="Unassembled WGS sequence"/>
</dbReference>
<dbReference type="EMBL" id="LRGB01002003">
    <property type="protein sequence ID" value="KZS09698.1"/>
    <property type="molecule type" value="Genomic_DNA"/>
</dbReference>
<gene>
    <name evidence="3" type="ORF">APZ42_026010</name>
</gene>
<evidence type="ECO:0000313" key="4">
    <source>
        <dbReference type="Proteomes" id="UP000076858"/>
    </source>
</evidence>
<organism evidence="3 4">
    <name type="scientific">Daphnia magna</name>
    <dbReference type="NCBI Taxonomy" id="35525"/>
    <lineage>
        <taxon>Eukaryota</taxon>
        <taxon>Metazoa</taxon>
        <taxon>Ecdysozoa</taxon>
        <taxon>Arthropoda</taxon>
        <taxon>Crustacea</taxon>
        <taxon>Branchiopoda</taxon>
        <taxon>Diplostraca</taxon>
        <taxon>Cladocera</taxon>
        <taxon>Anomopoda</taxon>
        <taxon>Daphniidae</taxon>
        <taxon>Daphnia</taxon>
    </lineage>
</organism>
<feature type="region of interest" description="Disordered" evidence="1">
    <location>
        <begin position="77"/>
        <end position="97"/>
    </location>
</feature>
<sequence length="267" mass="30312">MSNYKNNVSQATARAVIGREFSISPDEVKKKWKQLKDTYRIEKKRLSEEDPSGSGLDGSKRRQLQIFLLIRRVTNVDDEDEEGKRNESLDEEQSNTPIKNWRMTEILERGDFYYSSDSDHHDEENAMSSLNDLESASDFSDHSFIKEMDLIASGSCNKETIEGLKEPGFKTPISSSPSPTAPRKTKGKKASLESEAAKEIGQLMKTIGQVLESKPEIKKPNPLERILNDIEEVVRGEEALRSAMAKTWDCVWLRLMTKRHAITSAMK</sequence>
<name>A0A164SJW6_9CRUS</name>
<feature type="compositionally biased region" description="Low complexity" evidence="1">
    <location>
        <begin position="171"/>
        <end position="182"/>
    </location>
</feature>
<feature type="domain" description="MADF" evidence="2">
    <location>
        <begin position="3"/>
        <end position="47"/>
    </location>
</feature>
<protein>
    <recommendedName>
        <fullName evidence="2">MADF domain-containing protein</fullName>
    </recommendedName>
</protein>
<dbReference type="OrthoDB" id="6487365at2759"/>
<evidence type="ECO:0000313" key="3">
    <source>
        <dbReference type="EMBL" id="KZS09698.1"/>
    </source>
</evidence>
<dbReference type="AlphaFoldDB" id="A0A164SJW6"/>
<evidence type="ECO:0000256" key="1">
    <source>
        <dbReference type="SAM" id="MobiDB-lite"/>
    </source>
</evidence>
<proteinExistence type="predicted"/>
<keyword evidence="4" id="KW-1185">Reference proteome</keyword>
<comment type="caution">
    <text evidence="3">The sequence shown here is derived from an EMBL/GenBank/DDBJ whole genome shotgun (WGS) entry which is preliminary data.</text>
</comment>
<reference evidence="3 4" key="1">
    <citation type="submission" date="2016-03" db="EMBL/GenBank/DDBJ databases">
        <title>EvidentialGene: Evidence-directed Construction of Genes on Genomes.</title>
        <authorList>
            <person name="Gilbert D.G."/>
            <person name="Choi J.-H."/>
            <person name="Mockaitis K."/>
            <person name="Colbourne J."/>
            <person name="Pfrender M."/>
        </authorList>
    </citation>
    <scope>NUCLEOTIDE SEQUENCE [LARGE SCALE GENOMIC DNA]</scope>
    <source>
        <strain evidence="3 4">Xinb3</strain>
        <tissue evidence="3">Complete organism</tissue>
    </source>
</reference>